<gene>
    <name evidence="5" type="ORF">IPP15_04375</name>
</gene>
<comment type="caution">
    <text evidence="5">The sequence shown here is derived from an EMBL/GenBank/DDBJ whole genome shotgun (WGS) entry which is preliminary data.</text>
</comment>
<dbReference type="SMART" id="SM00448">
    <property type="entry name" value="REC"/>
    <property type="match status" value="1"/>
</dbReference>
<evidence type="ECO:0000259" key="4">
    <source>
        <dbReference type="PROSITE" id="PS50930"/>
    </source>
</evidence>
<dbReference type="PROSITE" id="PS50930">
    <property type="entry name" value="HTH_LYTTR"/>
    <property type="match status" value="1"/>
</dbReference>
<dbReference type="Gene3D" id="2.40.50.1020">
    <property type="entry name" value="LytTr DNA-binding domain"/>
    <property type="match status" value="1"/>
</dbReference>
<dbReference type="SUPFAM" id="SSF52172">
    <property type="entry name" value="CheY-like"/>
    <property type="match status" value="1"/>
</dbReference>
<dbReference type="EMBL" id="JADKGY010000001">
    <property type="protein sequence ID" value="MBK9981650.1"/>
    <property type="molecule type" value="Genomic_DNA"/>
</dbReference>
<dbReference type="Gene3D" id="3.40.50.2300">
    <property type="match status" value="1"/>
</dbReference>
<dbReference type="GO" id="GO:0005829">
    <property type="term" value="C:cytosol"/>
    <property type="evidence" value="ECO:0007669"/>
    <property type="project" value="TreeGrafter"/>
</dbReference>
<dbReference type="GO" id="GO:0000976">
    <property type="term" value="F:transcription cis-regulatory region binding"/>
    <property type="evidence" value="ECO:0007669"/>
    <property type="project" value="TreeGrafter"/>
</dbReference>
<feature type="domain" description="Response regulatory" evidence="3">
    <location>
        <begin position="3"/>
        <end position="116"/>
    </location>
</feature>
<dbReference type="GO" id="GO:0000156">
    <property type="term" value="F:phosphorelay response regulator activity"/>
    <property type="evidence" value="ECO:0007669"/>
    <property type="project" value="TreeGrafter"/>
</dbReference>
<name>A0A9D7STV1_9BACT</name>
<dbReference type="InterPro" id="IPR011006">
    <property type="entry name" value="CheY-like_superfamily"/>
</dbReference>
<reference evidence="5 6" key="1">
    <citation type="submission" date="2020-10" db="EMBL/GenBank/DDBJ databases">
        <title>Connecting structure to function with the recovery of over 1000 high-quality activated sludge metagenome-assembled genomes encoding full-length rRNA genes using long-read sequencing.</title>
        <authorList>
            <person name="Singleton C.M."/>
            <person name="Petriglieri F."/>
            <person name="Kristensen J.M."/>
            <person name="Kirkegaard R.H."/>
            <person name="Michaelsen T.Y."/>
            <person name="Andersen M.H."/>
            <person name="Karst S.M."/>
            <person name="Dueholm M.S."/>
            <person name="Nielsen P.H."/>
            <person name="Albertsen M."/>
        </authorList>
    </citation>
    <scope>NUCLEOTIDE SEQUENCE [LARGE SCALE GENOMIC DNA]</scope>
    <source>
        <strain evidence="5">Ribe_18-Q3-R11-54_MAXAC.273</strain>
    </source>
</reference>
<dbReference type="GO" id="GO:0032993">
    <property type="term" value="C:protein-DNA complex"/>
    <property type="evidence" value="ECO:0007669"/>
    <property type="project" value="TreeGrafter"/>
</dbReference>
<evidence type="ECO:0000256" key="1">
    <source>
        <dbReference type="ARBA" id="ARBA00023125"/>
    </source>
</evidence>
<evidence type="ECO:0000313" key="6">
    <source>
        <dbReference type="Proteomes" id="UP000808337"/>
    </source>
</evidence>
<dbReference type="InterPro" id="IPR039420">
    <property type="entry name" value="WalR-like"/>
</dbReference>
<dbReference type="Pfam" id="PF04397">
    <property type="entry name" value="LytTR"/>
    <property type="match status" value="1"/>
</dbReference>
<dbReference type="InterPro" id="IPR007492">
    <property type="entry name" value="LytTR_DNA-bd_dom"/>
</dbReference>
<evidence type="ECO:0000256" key="2">
    <source>
        <dbReference type="PROSITE-ProRule" id="PRU00169"/>
    </source>
</evidence>
<feature type="modified residue" description="4-aspartylphosphate" evidence="2">
    <location>
        <position position="55"/>
    </location>
</feature>
<feature type="domain" description="HTH LytTR-type" evidence="4">
    <location>
        <begin position="144"/>
        <end position="248"/>
    </location>
</feature>
<dbReference type="PANTHER" id="PTHR48111">
    <property type="entry name" value="REGULATOR OF RPOS"/>
    <property type="match status" value="1"/>
</dbReference>
<dbReference type="GO" id="GO:0006355">
    <property type="term" value="P:regulation of DNA-templated transcription"/>
    <property type="evidence" value="ECO:0007669"/>
    <property type="project" value="TreeGrafter"/>
</dbReference>
<protein>
    <submittedName>
        <fullName evidence="5">Response regulator transcription factor</fullName>
    </submittedName>
</protein>
<sequence>MINAILIDDEENCLSSLEILLSEYCPEVHIMDKCQSVPAGLASIKAHKPDLIFLDIEMPVLNGFDLLEQVKNQSLSVIFTTAYQHYAIKAIRYSALDYLLKPVDHKELIQAVHRMVSQQSLPNSEQFQFLIDKISQKENTTKKLAIPNLEGFKLVSIDDIISCEADDNYTHIMLKGHVKITACRTLKEIQQLLEDQTFFIRVHHSSMININEVDQYVRGEGGYVIMSDGSHINVSRNKKEALLKYLSL</sequence>
<dbReference type="Pfam" id="PF00072">
    <property type="entry name" value="Response_reg"/>
    <property type="match status" value="1"/>
</dbReference>
<evidence type="ECO:0000313" key="5">
    <source>
        <dbReference type="EMBL" id="MBK9981650.1"/>
    </source>
</evidence>
<dbReference type="Proteomes" id="UP000808337">
    <property type="component" value="Unassembled WGS sequence"/>
</dbReference>
<dbReference type="PANTHER" id="PTHR48111:SF69">
    <property type="entry name" value="RESPONSE REGULATOR RECEIVER"/>
    <property type="match status" value="1"/>
</dbReference>
<dbReference type="AlphaFoldDB" id="A0A9D7STV1"/>
<dbReference type="PROSITE" id="PS50110">
    <property type="entry name" value="RESPONSE_REGULATORY"/>
    <property type="match status" value="1"/>
</dbReference>
<organism evidence="5 6">
    <name type="scientific">Candidatus Opimibacter skivensis</name>
    <dbReference type="NCBI Taxonomy" id="2982028"/>
    <lineage>
        <taxon>Bacteria</taxon>
        <taxon>Pseudomonadati</taxon>
        <taxon>Bacteroidota</taxon>
        <taxon>Saprospiria</taxon>
        <taxon>Saprospirales</taxon>
        <taxon>Saprospiraceae</taxon>
        <taxon>Candidatus Opimibacter</taxon>
    </lineage>
</organism>
<keyword evidence="1" id="KW-0238">DNA-binding</keyword>
<proteinExistence type="predicted"/>
<accession>A0A9D7STV1</accession>
<keyword evidence="2" id="KW-0597">Phosphoprotein</keyword>
<evidence type="ECO:0000259" key="3">
    <source>
        <dbReference type="PROSITE" id="PS50110"/>
    </source>
</evidence>
<dbReference type="InterPro" id="IPR001789">
    <property type="entry name" value="Sig_transdc_resp-reg_receiver"/>
</dbReference>
<dbReference type="SMART" id="SM00850">
    <property type="entry name" value="LytTR"/>
    <property type="match status" value="1"/>
</dbReference>